<name>A0A0S4L9P5_9BACT</name>
<evidence type="ECO:0000313" key="3">
    <source>
        <dbReference type="Proteomes" id="UP000199032"/>
    </source>
</evidence>
<dbReference type="Proteomes" id="UP000199032">
    <property type="component" value="Unassembled WGS sequence"/>
</dbReference>
<gene>
    <name evidence="2" type="ORF">COMA1_11196</name>
</gene>
<keyword evidence="1" id="KW-0812">Transmembrane</keyword>
<accession>A0A0S4L9P5</accession>
<evidence type="ECO:0000256" key="1">
    <source>
        <dbReference type="SAM" id="Phobius"/>
    </source>
</evidence>
<proteinExistence type="predicted"/>
<dbReference type="AlphaFoldDB" id="A0A0S4L9P5"/>
<keyword evidence="1" id="KW-1133">Transmembrane helix</keyword>
<sequence>MPYSRHLDRHAPCFGFTGNRVSLKGNFKMMSGQLRDAKGFTLIEMALVGAIVGITTMIAIPSFTQWKARYQMKQAATELAGNMNLARAAAMSRGTGITVTTAVTSGRATVTFGGVFPPLTLNEGVANITAATIGFNMFGLRAGGGTANALITLTPQQGSPYSVVVTPSGKVDWCAMATCP</sequence>
<keyword evidence="1" id="KW-0472">Membrane</keyword>
<dbReference type="EMBL" id="CZQA01000001">
    <property type="protein sequence ID" value="CUS33514.1"/>
    <property type="molecule type" value="Genomic_DNA"/>
</dbReference>
<dbReference type="SUPFAM" id="SSF54523">
    <property type="entry name" value="Pili subunits"/>
    <property type="match status" value="1"/>
</dbReference>
<dbReference type="InterPro" id="IPR012902">
    <property type="entry name" value="N_methyl_site"/>
</dbReference>
<feature type="transmembrane region" description="Helical" evidence="1">
    <location>
        <begin position="39"/>
        <end position="63"/>
    </location>
</feature>
<dbReference type="Gene3D" id="3.30.700.10">
    <property type="entry name" value="Glycoprotein, Type 4 Pilin"/>
    <property type="match status" value="1"/>
</dbReference>
<protein>
    <submittedName>
        <fullName evidence="2">Type IV pilin PilA (Modular protein)</fullName>
    </submittedName>
</protein>
<dbReference type="InterPro" id="IPR045584">
    <property type="entry name" value="Pilin-like"/>
</dbReference>
<evidence type="ECO:0000313" key="2">
    <source>
        <dbReference type="EMBL" id="CUS33514.1"/>
    </source>
</evidence>
<dbReference type="PROSITE" id="PS00409">
    <property type="entry name" value="PROKAR_NTER_METHYL"/>
    <property type="match status" value="1"/>
</dbReference>
<organism evidence="2 3">
    <name type="scientific">Candidatus Nitrospira nitrosa</name>
    <dbReference type="NCBI Taxonomy" id="1742972"/>
    <lineage>
        <taxon>Bacteria</taxon>
        <taxon>Pseudomonadati</taxon>
        <taxon>Nitrospirota</taxon>
        <taxon>Nitrospiria</taxon>
        <taxon>Nitrospirales</taxon>
        <taxon>Nitrospiraceae</taxon>
        <taxon>Nitrospira</taxon>
    </lineage>
</organism>
<dbReference type="OrthoDB" id="5918848at2"/>
<dbReference type="STRING" id="1742972.COMA1_11196"/>
<reference evidence="2 3" key="1">
    <citation type="submission" date="2015-10" db="EMBL/GenBank/DDBJ databases">
        <authorList>
            <person name="Gilbert D.G."/>
        </authorList>
    </citation>
    <scope>NUCLEOTIDE SEQUENCE [LARGE SCALE GENOMIC DNA]</scope>
    <source>
        <strain evidence="2">COMA1</strain>
    </source>
</reference>
<keyword evidence="3" id="KW-1185">Reference proteome</keyword>
<dbReference type="NCBIfam" id="TIGR02532">
    <property type="entry name" value="IV_pilin_GFxxxE"/>
    <property type="match status" value="1"/>
</dbReference>